<accession>A0ABP7Z7D3</accession>
<evidence type="ECO:0000313" key="3">
    <source>
        <dbReference type="Proteomes" id="UP001500101"/>
    </source>
</evidence>
<dbReference type="RefSeq" id="WP_344675846.1">
    <property type="nucleotide sequence ID" value="NZ_BAAAZI010000013.1"/>
</dbReference>
<dbReference type="PROSITE" id="PS51257">
    <property type="entry name" value="PROKAR_LIPOPROTEIN"/>
    <property type="match status" value="1"/>
</dbReference>
<keyword evidence="1" id="KW-0732">Signal</keyword>
<evidence type="ECO:0000256" key="1">
    <source>
        <dbReference type="SAM" id="SignalP"/>
    </source>
</evidence>
<keyword evidence="3" id="KW-1185">Reference proteome</keyword>
<feature type="signal peptide" evidence="1">
    <location>
        <begin position="1"/>
        <end position="27"/>
    </location>
</feature>
<reference evidence="3" key="1">
    <citation type="journal article" date="2019" name="Int. J. Syst. Evol. Microbiol.">
        <title>The Global Catalogue of Microorganisms (GCM) 10K type strain sequencing project: providing services to taxonomists for standard genome sequencing and annotation.</title>
        <authorList>
            <consortium name="The Broad Institute Genomics Platform"/>
            <consortium name="The Broad Institute Genome Sequencing Center for Infectious Disease"/>
            <person name="Wu L."/>
            <person name="Ma J."/>
        </authorList>
    </citation>
    <scope>NUCLEOTIDE SEQUENCE [LARGE SCALE GENOMIC DNA]</scope>
    <source>
        <strain evidence="3">JCM 16704</strain>
    </source>
</reference>
<feature type="chain" id="PRO_5047005264" evidence="1">
    <location>
        <begin position="28"/>
        <end position="309"/>
    </location>
</feature>
<gene>
    <name evidence="2" type="ORF">GCM10022216_32450</name>
</gene>
<comment type="caution">
    <text evidence="2">The sequence shown here is derived from an EMBL/GenBank/DDBJ whole genome shotgun (WGS) entry which is preliminary data.</text>
</comment>
<evidence type="ECO:0000313" key="2">
    <source>
        <dbReference type="EMBL" id="GAA4146956.1"/>
    </source>
</evidence>
<proteinExistence type="predicted"/>
<protein>
    <submittedName>
        <fullName evidence="2">Uncharacterized protein</fullName>
    </submittedName>
</protein>
<dbReference type="Proteomes" id="UP001500101">
    <property type="component" value="Unassembled WGS sequence"/>
</dbReference>
<dbReference type="EMBL" id="BAAAZI010000013">
    <property type="protein sequence ID" value="GAA4146956.1"/>
    <property type="molecule type" value="Genomic_DNA"/>
</dbReference>
<sequence length="309" mass="35875">MKRIFQLLPFSMLVTAFLLLTFSSCQKEDTEYYEDLSFNKETYFVPLGHELHVNIQRGNGDYEVVAADEALFEWDFSNENYYPGYFKFKGKKIGTTTLTVADKKNAAKVNLTIHVVDPFQFFHVLEIMPQVKIKANASSSKLEEIRQEILKYRNFEKQQVILLKANAKRDYYIFKDDKSISVDQILENGEFQINIFTNYGPSGLTLIKQGSSNSQHFKFYFPGNEVSDYLKIIIPKSAQNQELKASNRNYLAESPLPPNDYFHIYNDVTSEIAKKYPEVESASVFHYLHILFRIQESETAIDQNLLIKQ</sequence>
<name>A0ABP7Z7D3_9SPHI</name>
<organism evidence="2 3">
    <name type="scientific">Sphingobacterium kyonggiense</name>
    <dbReference type="NCBI Taxonomy" id="714075"/>
    <lineage>
        <taxon>Bacteria</taxon>
        <taxon>Pseudomonadati</taxon>
        <taxon>Bacteroidota</taxon>
        <taxon>Sphingobacteriia</taxon>
        <taxon>Sphingobacteriales</taxon>
        <taxon>Sphingobacteriaceae</taxon>
        <taxon>Sphingobacterium</taxon>
    </lineage>
</organism>